<evidence type="ECO:0000256" key="4">
    <source>
        <dbReference type="SAM" id="MobiDB-lite"/>
    </source>
</evidence>
<feature type="region of interest" description="Disordered" evidence="4">
    <location>
        <begin position="543"/>
        <end position="572"/>
    </location>
</feature>
<dbReference type="InterPro" id="IPR050300">
    <property type="entry name" value="GDXG_lipolytic_enzyme"/>
</dbReference>
<dbReference type="InterPro" id="IPR002168">
    <property type="entry name" value="Lipase_GDXG_HIS_AS"/>
</dbReference>
<feature type="compositionally biased region" description="Low complexity" evidence="4">
    <location>
        <begin position="1283"/>
        <end position="1305"/>
    </location>
</feature>
<feature type="compositionally biased region" description="Low complexity" evidence="4">
    <location>
        <begin position="1044"/>
        <end position="1054"/>
    </location>
</feature>
<feature type="active site" evidence="3">
    <location>
        <position position="481"/>
    </location>
</feature>
<reference evidence="7 8" key="1">
    <citation type="submission" date="2018-03" db="EMBL/GenBank/DDBJ databases">
        <authorList>
            <person name="Guldener U."/>
        </authorList>
    </citation>
    <scope>NUCLEOTIDE SEQUENCE [LARGE SCALE GENOMIC DNA]</scope>
    <source>
        <strain evidence="7 8">DAOM196992</strain>
    </source>
</reference>
<feature type="compositionally biased region" description="Low complexity" evidence="4">
    <location>
        <begin position="1571"/>
        <end position="1615"/>
    </location>
</feature>
<dbReference type="Pfam" id="PF07859">
    <property type="entry name" value="Abhydrolase_3"/>
    <property type="match status" value="1"/>
</dbReference>
<feature type="compositionally biased region" description="Polar residues" evidence="4">
    <location>
        <begin position="1093"/>
        <end position="1102"/>
    </location>
</feature>
<accession>A0A5C3F4N4</accession>
<dbReference type="Gene3D" id="3.40.50.1820">
    <property type="entry name" value="alpha/beta hydrolase"/>
    <property type="match status" value="1"/>
</dbReference>
<feature type="compositionally biased region" description="Basic and acidic residues" evidence="4">
    <location>
        <begin position="1452"/>
        <end position="1466"/>
    </location>
</feature>
<dbReference type="PANTHER" id="PTHR48081">
    <property type="entry name" value="AB HYDROLASE SUPERFAMILY PROTEIN C4A8.06C"/>
    <property type="match status" value="1"/>
</dbReference>
<feature type="region of interest" description="Disordered" evidence="4">
    <location>
        <begin position="331"/>
        <end position="362"/>
    </location>
</feature>
<feature type="transmembrane region" description="Helical" evidence="5">
    <location>
        <begin position="145"/>
        <end position="165"/>
    </location>
</feature>
<feature type="compositionally biased region" description="Basic residues" evidence="4">
    <location>
        <begin position="132"/>
        <end position="141"/>
    </location>
</feature>
<dbReference type="InterPro" id="IPR013094">
    <property type="entry name" value="AB_hydrolase_3"/>
</dbReference>
<feature type="region of interest" description="Disordered" evidence="4">
    <location>
        <begin position="1200"/>
        <end position="1232"/>
    </location>
</feature>
<comment type="similarity">
    <text evidence="1">Belongs to the 'GDXG' lipolytic enzyme family.</text>
</comment>
<evidence type="ECO:0000256" key="1">
    <source>
        <dbReference type="ARBA" id="ARBA00010515"/>
    </source>
</evidence>
<dbReference type="EMBL" id="OOIP01000013">
    <property type="protein sequence ID" value="SPO39312.1"/>
    <property type="molecule type" value="Genomic_DNA"/>
</dbReference>
<keyword evidence="5" id="KW-0812">Transmembrane</keyword>
<feature type="region of interest" description="Disordered" evidence="4">
    <location>
        <begin position="684"/>
        <end position="718"/>
    </location>
</feature>
<evidence type="ECO:0000259" key="6">
    <source>
        <dbReference type="Pfam" id="PF07859"/>
    </source>
</evidence>
<dbReference type="PANTHER" id="PTHR48081:SF8">
    <property type="entry name" value="ALPHA_BETA HYDROLASE FOLD-3 DOMAIN-CONTAINING PROTEIN-RELATED"/>
    <property type="match status" value="1"/>
</dbReference>
<feature type="compositionally biased region" description="Polar residues" evidence="4">
    <location>
        <begin position="825"/>
        <end position="844"/>
    </location>
</feature>
<feature type="compositionally biased region" description="Low complexity" evidence="4">
    <location>
        <begin position="253"/>
        <end position="262"/>
    </location>
</feature>
<feature type="compositionally biased region" description="Basic residues" evidence="4">
    <location>
        <begin position="231"/>
        <end position="242"/>
    </location>
</feature>
<feature type="region of interest" description="Disordered" evidence="4">
    <location>
        <begin position="1022"/>
        <end position="1070"/>
    </location>
</feature>
<organism evidence="7 8">
    <name type="scientific">Pseudozyma flocculosa</name>
    <dbReference type="NCBI Taxonomy" id="84751"/>
    <lineage>
        <taxon>Eukaryota</taxon>
        <taxon>Fungi</taxon>
        <taxon>Dikarya</taxon>
        <taxon>Basidiomycota</taxon>
        <taxon>Ustilaginomycotina</taxon>
        <taxon>Ustilaginomycetes</taxon>
        <taxon>Ustilaginales</taxon>
        <taxon>Ustilaginaceae</taxon>
        <taxon>Pseudozyma</taxon>
    </lineage>
</organism>
<feature type="region of interest" description="Disordered" evidence="4">
    <location>
        <begin position="730"/>
        <end position="754"/>
    </location>
</feature>
<feature type="region of interest" description="Disordered" evidence="4">
    <location>
        <begin position="1088"/>
        <end position="1182"/>
    </location>
</feature>
<feature type="compositionally biased region" description="Low complexity" evidence="4">
    <location>
        <begin position="1157"/>
        <end position="1182"/>
    </location>
</feature>
<keyword evidence="5" id="KW-0472">Membrane</keyword>
<feature type="region of interest" description="Disordered" evidence="4">
    <location>
        <begin position="231"/>
        <end position="270"/>
    </location>
</feature>
<name>A0A5C3F4N4_9BASI</name>
<dbReference type="InterPro" id="IPR033140">
    <property type="entry name" value="Lipase_GDXG_put_SER_AS"/>
</dbReference>
<feature type="compositionally biased region" description="Low complexity" evidence="4">
    <location>
        <begin position="549"/>
        <end position="572"/>
    </location>
</feature>
<dbReference type="GO" id="GO:0016787">
    <property type="term" value="F:hydrolase activity"/>
    <property type="evidence" value="ECO:0007669"/>
    <property type="project" value="UniProtKB-KW"/>
</dbReference>
<keyword evidence="2" id="KW-0378">Hydrolase</keyword>
<evidence type="ECO:0000313" key="7">
    <source>
        <dbReference type="EMBL" id="SPO39312.1"/>
    </source>
</evidence>
<proteinExistence type="inferred from homology"/>
<evidence type="ECO:0000256" key="3">
    <source>
        <dbReference type="PROSITE-ProRule" id="PRU10038"/>
    </source>
</evidence>
<feature type="region of interest" description="Disordered" evidence="4">
    <location>
        <begin position="804"/>
        <end position="879"/>
    </location>
</feature>
<dbReference type="PROSITE" id="PS01173">
    <property type="entry name" value="LIPASE_GDXG_HIS"/>
    <property type="match status" value="1"/>
</dbReference>
<feature type="compositionally biased region" description="Low complexity" evidence="4">
    <location>
        <begin position="1200"/>
        <end position="1222"/>
    </location>
</feature>
<dbReference type="SUPFAM" id="SSF53474">
    <property type="entry name" value="alpha/beta-Hydrolases"/>
    <property type="match status" value="1"/>
</dbReference>
<evidence type="ECO:0000256" key="2">
    <source>
        <dbReference type="ARBA" id="ARBA00022801"/>
    </source>
</evidence>
<dbReference type="OrthoDB" id="2152029at2759"/>
<dbReference type="InterPro" id="IPR029058">
    <property type="entry name" value="AB_hydrolase_fold"/>
</dbReference>
<gene>
    <name evidence="7" type="ORF">PSFLO_04793</name>
</gene>
<dbReference type="PROSITE" id="PS01174">
    <property type="entry name" value="LIPASE_GDXG_SER"/>
    <property type="match status" value="1"/>
</dbReference>
<feature type="region of interest" description="Disordered" evidence="4">
    <location>
        <begin position="1"/>
        <end position="144"/>
    </location>
</feature>
<keyword evidence="8" id="KW-1185">Reference proteome</keyword>
<dbReference type="Proteomes" id="UP000323386">
    <property type="component" value="Unassembled WGS sequence"/>
</dbReference>
<evidence type="ECO:0000313" key="8">
    <source>
        <dbReference type="Proteomes" id="UP000323386"/>
    </source>
</evidence>
<feature type="compositionally biased region" description="Polar residues" evidence="4">
    <location>
        <begin position="21"/>
        <end position="38"/>
    </location>
</feature>
<feature type="domain" description="Alpha/beta hydrolase fold-3" evidence="6">
    <location>
        <begin position="396"/>
        <end position="540"/>
    </location>
</feature>
<evidence type="ECO:0000256" key="5">
    <source>
        <dbReference type="SAM" id="Phobius"/>
    </source>
</evidence>
<feature type="compositionally biased region" description="Polar residues" evidence="4">
    <location>
        <begin position="89"/>
        <end position="104"/>
    </location>
</feature>
<feature type="compositionally biased region" description="Polar residues" evidence="4">
    <location>
        <begin position="336"/>
        <end position="346"/>
    </location>
</feature>
<sequence length="1623" mass="173585">MSERHASSSKQAGSSADALSPASSTSTLRAAPTTGSEQARQRSRGQMARKQSLADGIALGSGLRSANFPPSSPPPAYHPHPYQTAADLRQSSHLRQRPSVSRSRPASGAASEEHADLVTPRGGANSKGSRDVRRKRKRKAHAPQPPLLGGLYFSDLIVVAFFYALNLLRTCGLAELMDVAFKGTAYAVTRLPFEFWQRWSLSRYPPASTAHAQRPSSHGPDGSRYLQAIRHSSRRQSQRQARRHSDGSGHELTQSSTSAATTSDEDEADDAHQLSPFHHLVILLVRFACISFPHLLPRVLFAEETIGPLVRWRTGGGAAGIVREFTNEPADRLAPTSDSAALTDGQQAYGGDRECGKAAPPPSPAPGFRAFWIGPDAHIPVDVRRRDPESRHATTVLYLHGGGFSLGSVAFYAEALIRIMAKVALYERDAGEGGSRCVAVEYDLSPSVRFPAPLLQCLRCYAHLVEVEGIDPASITVAGDSAGANLAMSMLLCLDGQARDEPLMSERDWSKLPMPGKAVFISPWADLRPSGSHAFAHLREQHLRSRPRTAASSSNKGSSTKESASATAKAAPKPSVWTEAMAEYEWDYVAAEALLHFAQVYAGVLDKPRRVRGPTGWVANFCAILAGDPEPPQGVEADKPGARPYAYNPLSVLSRLVTPPTTRLAKAAHTALTEPLLDLGTQRFRAPGRPRADPFQNDRQSQRSGLEPLFPSRERETDAVASTADLFVPTWGFSDSDNEDNEAERDPRRSSPTFAEAVDRLENHILISPALGDWSRIRLERGMLVTWGERERLADDIEAWASKVRQQQGRASPAFGEPTSEDSRSPSLSTSRTAGTAQHGSPTQGGDHAEHVGSLQHRRAVSSSKDRTTMPRQDGPAPTEASYLCTAVEHGPSGVHAWPFVSMYLAGTEAEREKGLDLLASFIARPPWQTSQPDKPRPDAMIDDAAIKQAPLTMSLPARKTSSEFLIPQSPPHHDGLSPVGSLPSDVYDDDERHYMFNSRSREESLDWDSVELRNELGLRGVAVSSSSSSPEGRFPPEPMWNEPTPTTTGGSSPVVDRDRGSAGGAESPRVGLGLAASRLADSQAAADILSGQAAQPASSGPHTAEASDEEGWESDGPAFAAGTKASVTNVSAPAKRAAGKTLSRKRSNSLGKRTKTATSSASSSVMSTPKATSTASFASKAPEAPASLKLDPVHLSAPTFPAASYAAPPSVASSSAFISSPPSRPDMSKMWGGIEVRNVQARRDVLQSTQISGRSVMPQIGEPRRSGMTLAEIEALEEAEEAAASANAGGAAGAGPSPLASDPSNRGRPAGRSSSRDRLSRILGSAYESDPDLPLNDAGGAHDSDSDSESDFASPRIGAVASPRYVDDGTLSSSAQHPLSMDPSFYGLSSYSTSRPEGLSDIAEEDSQFDASSEFGVRSPSGGGGGGESESEDESAPRWDERGFAFTPSGREAERLREALDERERLWRRRRAESDEEDEVEPARPGAAVDAVDAESNDEHDDDDDEHDDDDDEHDDDDDEHDDDDDEHDDDDDSDVGGYQEDSDDFSPRDPARPRQPAASKGQDDVGTRSPSAAAAAATAPASTSTSSAAYLYALGVGAGRKSPTPSISSFSSQKSKEDVWW</sequence>
<feature type="region of interest" description="Disordered" evidence="4">
    <location>
        <begin position="1248"/>
        <end position="1623"/>
    </location>
</feature>
<protein>
    <recommendedName>
        <fullName evidence="6">Alpha/beta hydrolase fold-3 domain-containing protein</fullName>
    </recommendedName>
</protein>
<feature type="compositionally biased region" description="Basic residues" evidence="4">
    <location>
        <begin position="1143"/>
        <end position="1156"/>
    </location>
</feature>
<feature type="compositionally biased region" description="Acidic residues" evidence="4">
    <location>
        <begin position="1493"/>
        <end position="1546"/>
    </location>
</feature>
<keyword evidence="5" id="KW-1133">Transmembrane helix</keyword>